<dbReference type="AlphaFoldDB" id="A0A2P4ZGT9"/>
<dbReference type="Proteomes" id="UP000054821">
    <property type="component" value="Unassembled WGS sequence"/>
</dbReference>
<evidence type="ECO:0000256" key="1">
    <source>
        <dbReference type="SAM" id="MobiDB-lite"/>
    </source>
</evidence>
<comment type="caution">
    <text evidence="2">The sequence shown here is derived from an EMBL/GenBank/DDBJ whole genome shotgun (WGS) entry which is preliminary data.</text>
</comment>
<evidence type="ECO:0000313" key="2">
    <source>
        <dbReference type="EMBL" id="PON23511.1"/>
    </source>
</evidence>
<evidence type="ECO:0000313" key="3">
    <source>
        <dbReference type="Proteomes" id="UP000054821"/>
    </source>
</evidence>
<name>A0A2P4ZGT9_9HYPO</name>
<keyword evidence="3" id="KW-1185">Reference proteome</keyword>
<sequence>MKQAFRRGAAMGMEAGDGAGNDGNGDAEEERRDRKGRRSGAAAQKVVHCSAWKTARQRLLRADRPVPDGAKVAAQTGRPPSWNRRHRATQRSAAHTGSRASSHRGLARIQALGG</sequence>
<feature type="region of interest" description="Disordered" evidence="1">
    <location>
        <begin position="1"/>
        <end position="45"/>
    </location>
</feature>
<feature type="compositionally biased region" description="Polar residues" evidence="1">
    <location>
        <begin position="90"/>
        <end position="100"/>
    </location>
</feature>
<organism evidence="2 3">
    <name type="scientific">Trichoderma gamsii</name>
    <dbReference type="NCBI Taxonomy" id="398673"/>
    <lineage>
        <taxon>Eukaryota</taxon>
        <taxon>Fungi</taxon>
        <taxon>Dikarya</taxon>
        <taxon>Ascomycota</taxon>
        <taxon>Pezizomycotina</taxon>
        <taxon>Sordariomycetes</taxon>
        <taxon>Hypocreomycetidae</taxon>
        <taxon>Hypocreales</taxon>
        <taxon>Hypocreaceae</taxon>
        <taxon>Trichoderma</taxon>
    </lineage>
</organism>
<dbReference type="EMBL" id="JPDN02000029">
    <property type="protein sequence ID" value="PON23511.1"/>
    <property type="molecule type" value="Genomic_DNA"/>
</dbReference>
<feature type="region of interest" description="Disordered" evidence="1">
    <location>
        <begin position="61"/>
        <end position="114"/>
    </location>
</feature>
<protein>
    <submittedName>
        <fullName evidence="2">Uncharacterized protein</fullName>
    </submittedName>
</protein>
<proteinExistence type="predicted"/>
<accession>A0A2P4ZGT9</accession>
<gene>
    <name evidence="2" type="ORF">TGAM01_v207745</name>
</gene>
<dbReference type="GeneID" id="29985322"/>
<reference evidence="2 3" key="1">
    <citation type="journal article" date="2016" name="Genome Announc.">
        <title>Draft Whole-Genome Sequence of Trichoderma gamsii T6085, a Promising Biocontrol Agent of Fusarium Head Blight on Wheat.</title>
        <authorList>
            <person name="Baroncelli R."/>
            <person name="Zapparata A."/>
            <person name="Piaggeschi G."/>
            <person name="Sarrocco S."/>
            <person name="Vannacci G."/>
        </authorList>
    </citation>
    <scope>NUCLEOTIDE SEQUENCE [LARGE SCALE GENOMIC DNA]</scope>
    <source>
        <strain evidence="2 3">T6085</strain>
    </source>
</reference>
<dbReference type="RefSeq" id="XP_018661689.1">
    <property type="nucleotide sequence ID" value="XM_018805239.1"/>
</dbReference>